<dbReference type="GO" id="GO:0000054">
    <property type="term" value="P:ribosomal subunit export from nucleus"/>
    <property type="evidence" value="ECO:0007669"/>
    <property type="project" value="TreeGrafter"/>
</dbReference>
<dbReference type="InterPro" id="IPR005225">
    <property type="entry name" value="Small_GTP-bd"/>
</dbReference>
<keyword evidence="6" id="KW-0342">GTP-binding</keyword>
<dbReference type="InterPro" id="IPR002041">
    <property type="entry name" value="Ran_GTPase"/>
</dbReference>
<sequence length="357" mass="39320">MSPPAANTRSRSATPNNTPAKARGQGSPPSSVGTKLFSALSLRGSSPESDDDQQTTQTATSLLRVNLFGFLGANPKAHEDDQLRAEFSSLLEEYSKAERVASFDPIFCVGRNYFGMKEYKLVLIGSASVGKSTYVKKLRSNRFVSKYEPTKKVEVTSLVFNTNHFPVKVDVWDIAGCESFDGYYVGADAVMLMYDMSSKPSMKELTSRYESLRRVCENVPAVLVGNKAESSSKRKVQQKDVCVTFRRKNKLQHYEMSTKNGLNFQKPLLFLLKKLTGKRDLELIGNEPSGKKSAEKLQGSARKSTLNDSSNSSPDVLESASKMEMKKKSPNEAKGRPKLDVSVAAATPLPKNDEEGI</sequence>
<feature type="region of interest" description="Disordered" evidence="8">
    <location>
        <begin position="283"/>
        <end position="357"/>
    </location>
</feature>
<protein>
    <submittedName>
        <fullName evidence="9">GTP-binding nuclear protein Ran</fullName>
        <ecNumber evidence="9">3.6.5.-</ecNumber>
    </submittedName>
</protein>
<feature type="compositionally biased region" description="Basic and acidic residues" evidence="8">
    <location>
        <begin position="321"/>
        <end position="339"/>
    </location>
</feature>
<evidence type="ECO:0000256" key="1">
    <source>
        <dbReference type="ARBA" id="ARBA00004123"/>
    </source>
</evidence>
<dbReference type="NCBIfam" id="TIGR00231">
    <property type="entry name" value="small_GTP"/>
    <property type="match status" value="1"/>
</dbReference>
<dbReference type="SUPFAM" id="SSF52540">
    <property type="entry name" value="P-loop containing nucleoside triphosphate hydrolases"/>
    <property type="match status" value="1"/>
</dbReference>
<comment type="similarity">
    <text evidence="2">Belongs to the small GTPase superfamily. Ran family.</text>
</comment>
<dbReference type="EMBL" id="JATAAI010000020">
    <property type="protein sequence ID" value="KAK1738651.1"/>
    <property type="molecule type" value="Genomic_DNA"/>
</dbReference>
<dbReference type="SMART" id="SM00174">
    <property type="entry name" value="RHO"/>
    <property type="match status" value="1"/>
</dbReference>
<accession>A0AAD8Y2W9</accession>
<evidence type="ECO:0000256" key="6">
    <source>
        <dbReference type="ARBA" id="ARBA00023134"/>
    </source>
</evidence>
<keyword evidence="5" id="KW-0653">Protein transport</keyword>
<name>A0AAD8Y2W9_9STRA</name>
<dbReference type="PROSITE" id="PS51421">
    <property type="entry name" value="RAS"/>
    <property type="match status" value="1"/>
</dbReference>
<dbReference type="GO" id="GO:0005634">
    <property type="term" value="C:nucleus"/>
    <property type="evidence" value="ECO:0007669"/>
    <property type="project" value="UniProtKB-SubCell"/>
</dbReference>
<gene>
    <name evidence="9" type="ORF">QTG54_010681</name>
</gene>
<dbReference type="GO" id="GO:0006606">
    <property type="term" value="P:protein import into nucleus"/>
    <property type="evidence" value="ECO:0007669"/>
    <property type="project" value="TreeGrafter"/>
</dbReference>
<keyword evidence="3" id="KW-0813">Transport</keyword>
<dbReference type="SMART" id="SM00176">
    <property type="entry name" value="RAN"/>
    <property type="match status" value="1"/>
</dbReference>
<dbReference type="AlphaFoldDB" id="A0AAD8Y2W9"/>
<keyword evidence="7" id="KW-0539">Nucleus</keyword>
<dbReference type="EC" id="3.6.5.-" evidence="9"/>
<dbReference type="GO" id="GO:0005525">
    <property type="term" value="F:GTP binding"/>
    <property type="evidence" value="ECO:0007669"/>
    <property type="project" value="UniProtKB-KW"/>
</dbReference>
<feature type="region of interest" description="Disordered" evidence="8">
    <location>
        <begin position="1"/>
        <end position="57"/>
    </location>
</feature>
<evidence type="ECO:0000313" key="9">
    <source>
        <dbReference type="EMBL" id="KAK1738651.1"/>
    </source>
</evidence>
<proteinExistence type="inferred from homology"/>
<dbReference type="InterPro" id="IPR001806">
    <property type="entry name" value="Small_GTPase"/>
</dbReference>
<dbReference type="GO" id="GO:0003924">
    <property type="term" value="F:GTPase activity"/>
    <property type="evidence" value="ECO:0007669"/>
    <property type="project" value="InterPro"/>
</dbReference>
<feature type="compositionally biased region" description="Polar residues" evidence="8">
    <location>
        <begin position="301"/>
        <end position="314"/>
    </location>
</feature>
<dbReference type="PROSITE" id="PS51418">
    <property type="entry name" value="RAN"/>
    <property type="match status" value="1"/>
</dbReference>
<evidence type="ECO:0000256" key="7">
    <source>
        <dbReference type="ARBA" id="ARBA00023242"/>
    </source>
</evidence>
<keyword evidence="4" id="KW-0547">Nucleotide-binding</keyword>
<evidence type="ECO:0000256" key="2">
    <source>
        <dbReference type="ARBA" id="ARBA00008028"/>
    </source>
</evidence>
<comment type="caution">
    <text evidence="9">The sequence shown here is derived from an EMBL/GenBank/DDBJ whole genome shotgun (WGS) entry which is preliminary data.</text>
</comment>
<dbReference type="Gene3D" id="3.40.50.300">
    <property type="entry name" value="P-loop containing nucleotide triphosphate hydrolases"/>
    <property type="match status" value="1"/>
</dbReference>
<keyword evidence="9" id="KW-0378">Hydrolase</keyword>
<dbReference type="SMART" id="SM00175">
    <property type="entry name" value="RAB"/>
    <property type="match status" value="1"/>
</dbReference>
<feature type="compositionally biased region" description="Polar residues" evidence="8">
    <location>
        <begin position="1"/>
        <end position="19"/>
    </location>
</feature>
<evidence type="ECO:0000256" key="8">
    <source>
        <dbReference type="SAM" id="MobiDB-lite"/>
    </source>
</evidence>
<dbReference type="Proteomes" id="UP001224775">
    <property type="component" value="Unassembled WGS sequence"/>
</dbReference>
<evidence type="ECO:0000256" key="5">
    <source>
        <dbReference type="ARBA" id="ARBA00022927"/>
    </source>
</evidence>
<comment type="subcellular location">
    <subcellularLocation>
        <location evidence="1">Nucleus</location>
    </subcellularLocation>
</comment>
<keyword evidence="10" id="KW-1185">Reference proteome</keyword>
<dbReference type="PANTHER" id="PTHR24071">
    <property type="entry name" value="RAN GTPASE"/>
    <property type="match status" value="1"/>
</dbReference>
<dbReference type="PANTHER" id="PTHR24071:SF0">
    <property type="entry name" value="GTP-BINDING NUCLEAR PROTEIN RAN"/>
    <property type="match status" value="1"/>
</dbReference>
<reference evidence="9" key="1">
    <citation type="submission" date="2023-06" db="EMBL/GenBank/DDBJ databases">
        <title>Survivors Of The Sea: Transcriptome response of Skeletonema marinoi to long-term dormancy.</title>
        <authorList>
            <person name="Pinder M.I.M."/>
            <person name="Kourtchenko O."/>
            <person name="Robertson E.K."/>
            <person name="Larsson T."/>
            <person name="Maumus F."/>
            <person name="Osuna-Cruz C.M."/>
            <person name="Vancaester E."/>
            <person name="Stenow R."/>
            <person name="Vandepoele K."/>
            <person name="Ploug H."/>
            <person name="Bruchert V."/>
            <person name="Godhe A."/>
            <person name="Topel M."/>
        </authorList>
    </citation>
    <scope>NUCLEOTIDE SEQUENCE</scope>
    <source>
        <strain evidence="9">R05AC</strain>
    </source>
</reference>
<evidence type="ECO:0000313" key="10">
    <source>
        <dbReference type="Proteomes" id="UP001224775"/>
    </source>
</evidence>
<evidence type="ECO:0000256" key="4">
    <source>
        <dbReference type="ARBA" id="ARBA00022741"/>
    </source>
</evidence>
<organism evidence="9 10">
    <name type="scientific">Skeletonema marinoi</name>
    <dbReference type="NCBI Taxonomy" id="267567"/>
    <lineage>
        <taxon>Eukaryota</taxon>
        <taxon>Sar</taxon>
        <taxon>Stramenopiles</taxon>
        <taxon>Ochrophyta</taxon>
        <taxon>Bacillariophyta</taxon>
        <taxon>Coscinodiscophyceae</taxon>
        <taxon>Thalassiosirophycidae</taxon>
        <taxon>Thalassiosirales</taxon>
        <taxon>Skeletonemataceae</taxon>
        <taxon>Skeletonema</taxon>
        <taxon>Skeletonema marinoi-dohrnii complex</taxon>
    </lineage>
</organism>
<dbReference type="SMART" id="SM00173">
    <property type="entry name" value="RAS"/>
    <property type="match status" value="1"/>
</dbReference>
<dbReference type="GO" id="GO:0005737">
    <property type="term" value="C:cytoplasm"/>
    <property type="evidence" value="ECO:0007669"/>
    <property type="project" value="TreeGrafter"/>
</dbReference>
<dbReference type="PRINTS" id="PR00449">
    <property type="entry name" value="RASTRNSFRMNG"/>
</dbReference>
<evidence type="ECO:0000256" key="3">
    <source>
        <dbReference type="ARBA" id="ARBA00022448"/>
    </source>
</evidence>
<dbReference type="Pfam" id="PF00071">
    <property type="entry name" value="Ras"/>
    <property type="match status" value="1"/>
</dbReference>
<dbReference type="PROSITE" id="PS51419">
    <property type="entry name" value="RAB"/>
    <property type="match status" value="1"/>
</dbReference>
<dbReference type="InterPro" id="IPR027417">
    <property type="entry name" value="P-loop_NTPase"/>
</dbReference>